<evidence type="ECO:0000313" key="2">
    <source>
        <dbReference type="EMBL" id="ANY74069.1"/>
    </source>
</evidence>
<dbReference type="AlphaFoldDB" id="A0A1B2E2B0"/>
<accession>A0A1B2E2B0</accession>
<dbReference type="EMBL" id="CP016809">
    <property type="protein sequence ID" value="ANY74069.1"/>
    <property type="molecule type" value="Genomic_DNA"/>
</dbReference>
<sequence>MQISGEQTRASISSYRRTDNQMPVQNGSDQLEFHVELDSVNRQELNQLVEKYNKALQENGTELKVSIHEKTQSIVVKIVDIHTDEVIKEIPPEKMLDLVYNLCQSLGIFVDEKR</sequence>
<dbReference type="SUPFAM" id="SSF160214">
    <property type="entry name" value="FlaG-like"/>
    <property type="match status" value="1"/>
</dbReference>
<gene>
    <name evidence="2" type="ORF">BBD41_16595</name>
</gene>
<dbReference type="Pfam" id="PF03646">
    <property type="entry name" value="FlaG"/>
    <property type="match status" value="1"/>
</dbReference>
<dbReference type="InterPro" id="IPR005186">
    <property type="entry name" value="FlaG"/>
</dbReference>
<dbReference type="InterPro" id="IPR035924">
    <property type="entry name" value="FlaG-like_sf"/>
</dbReference>
<proteinExistence type="predicted"/>
<dbReference type="RefSeq" id="WP_099478259.1">
    <property type="nucleotide sequence ID" value="NZ_CP016809.1"/>
</dbReference>
<organism evidence="2">
    <name type="scientific">Paenibacillus ihbetae</name>
    <dbReference type="NCBI Taxonomy" id="1870820"/>
    <lineage>
        <taxon>Bacteria</taxon>
        <taxon>Bacillati</taxon>
        <taxon>Bacillota</taxon>
        <taxon>Bacilli</taxon>
        <taxon>Bacillales</taxon>
        <taxon>Paenibacillaceae</taxon>
        <taxon>Paenibacillus</taxon>
    </lineage>
</organism>
<dbReference type="KEGG" id="pib:BBD41_16595"/>
<reference evidence="2" key="1">
    <citation type="submission" date="2016-08" db="EMBL/GenBank/DDBJ databases">
        <title>Complete Genome Seqeunce of Paenibacillus sp. nov. IHBB 9852 from high altitute lake of Indian trans-Himalayas.</title>
        <authorList>
            <person name="Kiran S."/>
            <person name="Swarnkar M.K."/>
            <person name="Rana A."/>
            <person name="Tewari R."/>
            <person name="Gulati A."/>
        </authorList>
    </citation>
    <scope>NUCLEOTIDE SEQUENCE [LARGE SCALE GENOMIC DNA]</scope>
    <source>
        <strain evidence="2">IHBB 9852</strain>
    </source>
</reference>
<dbReference type="PANTHER" id="PTHR37166">
    <property type="entry name" value="PROTEIN FLAG"/>
    <property type="match status" value="1"/>
</dbReference>
<dbReference type="Gene3D" id="3.30.160.170">
    <property type="entry name" value="FlaG-like"/>
    <property type="match status" value="1"/>
</dbReference>
<dbReference type="PANTHER" id="PTHR37166:SF1">
    <property type="entry name" value="PROTEIN FLAG"/>
    <property type="match status" value="1"/>
</dbReference>
<evidence type="ECO:0000256" key="1">
    <source>
        <dbReference type="SAM" id="MobiDB-lite"/>
    </source>
</evidence>
<protein>
    <recommendedName>
        <fullName evidence="3">Flagellar biosynthesis protein FlaG</fullName>
    </recommendedName>
</protein>
<evidence type="ECO:0008006" key="3">
    <source>
        <dbReference type="Google" id="ProtNLM"/>
    </source>
</evidence>
<name>A0A1B2E2B0_9BACL</name>
<feature type="region of interest" description="Disordered" evidence="1">
    <location>
        <begin position="1"/>
        <end position="25"/>
    </location>
</feature>